<accession>X1J7L1</accession>
<reference evidence="1" key="1">
    <citation type="journal article" date="2014" name="Front. Microbiol.">
        <title>High frequency of phylogenetically diverse reductive dehalogenase-homologous genes in deep subseafloor sedimentary metagenomes.</title>
        <authorList>
            <person name="Kawai M."/>
            <person name="Futagami T."/>
            <person name="Toyoda A."/>
            <person name="Takaki Y."/>
            <person name="Nishi S."/>
            <person name="Hori S."/>
            <person name="Arai W."/>
            <person name="Tsubouchi T."/>
            <person name="Morono Y."/>
            <person name="Uchiyama I."/>
            <person name="Ito T."/>
            <person name="Fujiyama A."/>
            <person name="Inagaki F."/>
            <person name="Takami H."/>
        </authorList>
    </citation>
    <scope>NUCLEOTIDE SEQUENCE</scope>
    <source>
        <strain evidence="1">Expedition CK06-06</strain>
    </source>
</reference>
<dbReference type="EMBL" id="BARU01026126">
    <property type="protein sequence ID" value="GAH74339.1"/>
    <property type="molecule type" value="Genomic_DNA"/>
</dbReference>
<proteinExistence type="predicted"/>
<comment type="caution">
    <text evidence="1">The sequence shown here is derived from an EMBL/GenBank/DDBJ whole genome shotgun (WGS) entry which is preliminary data.</text>
</comment>
<dbReference type="AlphaFoldDB" id="X1J7L1"/>
<name>X1J7L1_9ZZZZ</name>
<evidence type="ECO:0000313" key="1">
    <source>
        <dbReference type="EMBL" id="GAH74339.1"/>
    </source>
</evidence>
<dbReference type="InterPro" id="IPR036393">
    <property type="entry name" value="AceGlu_kinase-like_sf"/>
</dbReference>
<organism evidence="1">
    <name type="scientific">marine sediment metagenome</name>
    <dbReference type="NCBI Taxonomy" id="412755"/>
    <lineage>
        <taxon>unclassified sequences</taxon>
        <taxon>metagenomes</taxon>
        <taxon>ecological metagenomes</taxon>
    </lineage>
</organism>
<sequence length="45" mass="4926">MLPKIKAAINFLKDGNDGSREVIITNPKNISRAIQGETGTRITKD</sequence>
<gene>
    <name evidence="1" type="ORF">S03H2_42012</name>
</gene>
<evidence type="ECO:0008006" key="2">
    <source>
        <dbReference type="Google" id="ProtNLM"/>
    </source>
</evidence>
<protein>
    <recommendedName>
        <fullName evidence="2">Aspartate/glutamate/uridylate kinase domain-containing protein</fullName>
    </recommendedName>
</protein>
<dbReference type="Gene3D" id="3.40.1160.10">
    <property type="entry name" value="Acetylglutamate kinase-like"/>
    <property type="match status" value="1"/>
</dbReference>